<feature type="domain" description="Major facilitator superfamily (MFS) profile" evidence="6">
    <location>
        <begin position="50"/>
        <end position="501"/>
    </location>
</feature>
<evidence type="ECO:0000313" key="8">
    <source>
        <dbReference type="EMBL" id="JAB84585.1"/>
    </source>
</evidence>
<feature type="transmembrane region" description="Helical" evidence="5">
    <location>
        <begin position="411"/>
        <end position="435"/>
    </location>
</feature>
<evidence type="ECO:0000256" key="5">
    <source>
        <dbReference type="SAM" id="Phobius"/>
    </source>
</evidence>
<dbReference type="Proteomes" id="UP001153737">
    <property type="component" value="Chromosome 2"/>
</dbReference>
<proteinExistence type="predicted"/>
<keyword evidence="4 5" id="KW-0472">Membrane</keyword>
<dbReference type="FunFam" id="1.20.1250.20:FF:000249">
    <property type="entry name" value="facilitated trehalose transporter Tret1"/>
    <property type="match status" value="1"/>
</dbReference>
<evidence type="ECO:0000256" key="2">
    <source>
        <dbReference type="ARBA" id="ARBA00022692"/>
    </source>
</evidence>
<dbReference type="PROSITE" id="PS50850">
    <property type="entry name" value="MFS"/>
    <property type="match status" value="1"/>
</dbReference>
<dbReference type="PANTHER" id="PTHR48021:SF32">
    <property type="entry name" value="FACILITATED TREHALOSE TRANSPORTER TRET1-2 HOMOLOG-LIKE PROTEIN"/>
    <property type="match status" value="1"/>
</dbReference>
<dbReference type="InterPro" id="IPR020846">
    <property type="entry name" value="MFS_dom"/>
</dbReference>
<sequence length="516" mass="58298">MGVEKDAFDCDNSNKEEDILVQEVISLTIVGDRREDIALKWKDSLKQIAACSIANTIVIQAGINMAFSAVLLPQLHETKSDIDISKSQGSWIASIVTIALPLGALVIGPLMDRYGRKNMCMLANIPFSLSWLLHYYATNVWYIYIARIVAGFSGGLTTVALVYVSEVSHPQLRPMLLSMNSVFVTFGILLTCILGLWFKWRTMALIYFVLAVTISCATLILPESPHWLTVFKNDPQGTAKSLSWIYSNNLIFEHEFNRISNSKNHLTRSVSDEDDEKSTLLRLRRKFNVYKEPIVYKPAIILTIIFVFQQLSGAYAIIFYAVDLFREIGGHFRNGIDEYVALALLGTIRFIMSILSALISKRVGRRPLMFISSLGMCLTSLMAGLYMYLTLVPQEEYEKLNITKDISHNNVTLYCVLGYVCFSSLGFLVIPWTLIGELIPVKVRGKLGGLMVSTAYTLMFVVVKVFPFLLDLISLQYLFYIMSLTNLFGFAFMYVFLPETLGKTFTQIEKHFVSRT</sequence>
<feature type="transmembrane region" description="Helical" evidence="5">
    <location>
        <begin position="142"/>
        <end position="164"/>
    </location>
</feature>
<protein>
    <submittedName>
        <fullName evidence="8">Putative sugar transporter</fullName>
    </submittedName>
</protein>
<dbReference type="InterPro" id="IPR005829">
    <property type="entry name" value="Sugar_transporter_CS"/>
</dbReference>
<evidence type="ECO:0000313" key="7">
    <source>
        <dbReference type="EMBL" id="CAH1155491.1"/>
    </source>
</evidence>
<dbReference type="GO" id="GO:0016020">
    <property type="term" value="C:membrane"/>
    <property type="evidence" value="ECO:0007669"/>
    <property type="project" value="UniProtKB-SubCell"/>
</dbReference>
<feature type="transmembrane region" description="Helical" evidence="5">
    <location>
        <begin position="368"/>
        <end position="391"/>
    </location>
</feature>
<reference evidence="7" key="3">
    <citation type="submission" date="2022-01" db="EMBL/GenBank/DDBJ databases">
        <authorList>
            <person name="King R."/>
        </authorList>
    </citation>
    <scope>NUCLEOTIDE SEQUENCE</scope>
</reference>
<dbReference type="GO" id="GO:0022857">
    <property type="term" value="F:transmembrane transporter activity"/>
    <property type="evidence" value="ECO:0007669"/>
    <property type="project" value="InterPro"/>
</dbReference>
<dbReference type="EMBL" id="GAPU01000055">
    <property type="protein sequence ID" value="JAB84585.1"/>
    <property type="molecule type" value="Transcribed_RNA"/>
</dbReference>
<dbReference type="OrthoDB" id="6612291at2759"/>
<reference evidence="8" key="1">
    <citation type="journal article" date="2013" name="PLoS ONE">
        <title>Putative Sugar Transporters of the Mustard Leaf Beetle Phaedon cochleariae: Their Phylogeny and Role for Nutrient Supply in Larval Defensive Glands.</title>
        <authorList>
            <person name="Stock M."/>
            <person name="Gretscher R.R."/>
            <person name="Groth M."/>
            <person name="Eiserloh S."/>
            <person name="Boland W."/>
            <person name="Burse A."/>
        </authorList>
    </citation>
    <scope>NUCLEOTIDE SEQUENCE</scope>
</reference>
<reference evidence="8" key="2">
    <citation type="journal article" date="2014" name="Proc. R. Soc. B">
        <title>Independently recruited oxidases from the glucose-methanol-choline oxidoreductase family enabled chemical defences in leaf beetle larvae (subtribe Chrysomelina) to evolve.</title>
        <authorList>
            <person name="Rahfeld P."/>
            <person name="Kirsch R."/>
            <person name="Kugel S."/>
            <person name="Wielsch N."/>
            <person name="Stock M."/>
            <person name="Groth M."/>
            <person name="Boland W."/>
            <person name="Burse A."/>
        </authorList>
    </citation>
    <scope>NUCLEOTIDE SEQUENCE</scope>
</reference>
<reference evidence="7" key="4">
    <citation type="submission" date="2022-10" db="EMBL/GenBank/DDBJ databases">
        <authorList>
            <consortium name="ENA_rothamsted_submissions"/>
            <consortium name="culmorum"/>
            <person name="King R."/>
        </authorList>
    </citation>
    <scope>NUCLEOTIDE SEQUENCE</scope>
</reference>
<keyword evidence="3 5" id="KW-1133">Transmembrane helix</keyword>
<evidence type="ECO:0000313" key="9">
    <source>
        <dbReference type="Proteomes" id="UP001153737"/>
    </source>
</evidence>
<dbReference type="AlphaFoldDB" id="W4VRW7"/>
<evidence type="ECO:0000259" key="6">
    <source>
        <dbReference type="PROSITE" id="PS50850"/>
    </source>
</evidence>
<dbReference type="SUPFAM" id="SSF103473">
    <property type="entry name" value="MFS general substrate transporter"/>
    <property type="match status" value="1"/>
</dbReference>
<evidence type="ECO:0000256" key="3">
    <source>
        <dbReference type="ARBA" id="ARBA00022989"/>
    </source>
</evidence>
<feature type="transmembrane region" description="Helical" evidence="5">
    <location>
        <begin position="294"/>
        <end position="319"/>
    </location>
</feature>
<feature type="transmembrane region" description="Helical" evidence="5">
    <location>
        <begin position="475"/>
        <end position="497"/>
    </location>
</feature>
<feature type="transmembrane region" description="Helical" evidence="5">
    <location>
        <begin position="176"/>
        <end position="198"/>
    </location>
</feature>
<dbReference type="PANTHER" id="PTHR48021">
    <property type="match status" value="1"/>
</dbReference>
<keyword evidence="9" id="KW-1185">Reference proteome</keyword>
<feature type="transmembrane region" description="Helical" evidence="5">
    <location>
        <begin position="447"/>
        <end position="469"/>
    </location>
</feature>
<dbReference type="PROSITE" id="PS00216">
    <property type="entry name" value="SUGAR_TRANSPORT_1"/>
    <property type="match status" value="1"/>
</dbReference>
<evidence type="ECO:0000256" key="4">
    <source>
        <dbReference type="ARBA" id="ARBA00023136"/>
    </source>
</evidence>
<accession>W4VRW7</accession>
<keyword evidence="2 5" id="KW-0812">Transmembrane</keyword>
<keyword evidence="8" id="KW-0813">Transport</keyword>
<keyword evidence="8" id="KW-0762">Sugar transport</keyword>
<gene>
    <name evidence="7" type="ORF">PHAECO_LOCUS6623</name>
</gene>
<feature type="transmembrane region" description="Helical" evidence="5">
    <location>
        <begin position="91"/>
        <end position="111"/>
    </location>
</feature>
<dbReference type="Pfam" id="PF00083">
    <property type="entry name" value="Sugar_tr"/>
    <property type="match status" value="1"/>
</dbReference>
<comment type="subcellular location">
    <subcellularLocation>
        <location evidence="1">Membrane</location>
        <topology evidence="1">Multi-pass membrane protein</topology>
    </subcellularLocation>
</comment>
<name>W4VRW7_PHACE</name>
<dbReference type="InterPro" id="IPR036259">
    <property type="entry name" value="MFS_trans_sf"/>
</dbReference>
<organism evidence="8">
    <name type="scientific">Phaedon cochleariae</name>
    <name type="common">Mustard beetle</name>
    <dbReference type="NCBI Taxonomy" id="80249"/>
    <lineage>
        <taxon>Eukaryota</taxon>
        <taxon>Metazoa</taxon>
        <taxon>Ecdysozoa</taxon>
        <taxon>Arthropoda</taxon>
        <taxon>Hexapoda</taxon>
        <taxon>Insecta</taxon>
        <taxon>Pterygota</taxon>
        <taxon>Neoptera</taxon>
        <taxon>Endopterygota</taxon>
        <taxon>Coleoptera</taxon>
        <taxon>Polyphaga</taxon>
        <taxon>Cucujiformia</taxon>
        <taxon>Chrysomeloidea</taxon>
        <taxon>Chrysomelidae</taxon>
        <taxon>Chrysomelinae</taxon>
        <taxon>Chrysomelini</taxon>
        <taxon>Phaedon</taxon>
    </lineage>
</organism>
<feature type="transmembrane region" description="Helical" evidence="5">
    <location>
        <begin position="204"/>
        <end position="222"/>
    </location>
</feature>
<feature type="transmembrane region" description="Helical" evidence="5">
    <location>
        <begin position="339"/>
        <end position="359"/>
    </location>
</feature>
<dbReference type="EMBL" id="OU896708">
    <property type="protein sequence ID" value="CAH1155491.1"/>
    <property type="molecule type" value="Genomic_DNA"/>
</dbReference>
<feature type="transmembrane region" description="Helical" evidence="5">
    <location>
        <begin position="48"/>
        <end position="71"/>
    </location>
</feature>
<dbReference type="Gene3D" id="1.20.1250.20">
    <property type="entry name" value="MFS general substrate transporter like domains"/>
    <property type="match status" value="1"/>
</dbReference>
<evidence type="ECO:0000256" key="1">
    <source>
        <dbReference type="ARBA" id="ARBA00004141"/>
    </source>
</evidence>
<dbReference type="InterPro" id="IPR050549">
    <property type="entry name" value="MFS_Trehalose_Transporter"/>
</dbReference>
<dbReference type="InterPro" id="IPR005828">
    <property type="entry name" value="MFS_sugar_transport-like"/>
</dbReference>